<evidence type="ECO:0000256" key="8">
    <source>
        <dbReference type="ARBA" id="ARBA00023002"/>
    </source>
</evidence>
<dbReference type="InterPro" id="IPR047785">
    <property type="entry name" value="tRNA_MNMC2"/>
</dbReference>
<dbReference type="EC" id="2.1.1.61" evidence="10"/>
<keyword evidence="1 10" id="KW-0963">Cytoplasm</keyword>
<dbReference type="InterPro" id="IPR036188">
    <property type="entry name" value="FAD/NAD-bd_sf"/>
</dbReference>
<dbReference type="InterPro" id="IPR006076">
    <property type="entry name" value="FAD-dep_OxRdtase"/>
</dbReference>
<evidence type="ECO:0000256" key="10">
    <source>
        <dbReference type="HAMAP-Rule" id="MF_01102"/>
    </source>
</evidence>
<evidence type="ECO:0000256" key="5">
    <source>
        <dbReference type="ARBA" id="ARBA00022691"/>
    </source>
</evidence>
<dbReference type="EMBL" id="CP136336">
    <property type="protein sequence ID" value="WOB06375.1"/>
    <property type="molecule type" value="Genomic_DNA"/>
</dbReference>
<accession>A0ABZ0CTU7</accession>
<keyword evidence="6 10" id="KW-0819">tRNA processing</keyword>
<keyword evidence="4 10" id="KW-0808">Transferase</keyword>
<comment type="similarity">
    <text evidence="10">In the N-terminal section; belongs to the methyltransferase superfamily. tRNA (mnm(5)s(2)U34)-methyltransferase family.</text>
</comment>
<keyword evidence="8 10" id="KW-0560">Oxidoreductase</keyword>
<dbReference type="Pfam" id="PF05430">
    <property type="entry name" value="Methyltransf_30"/>
    <property type="match status" value="1"/>
</dbReference>
<reference evidence="13 14" key="1">
    <citation type="submission" date="2023-10" db="EMBL/GenBank/DDBJ databases">
        <title>Bacteria for the degradation of biodegradable plastic PBAT(Polybutylene adipate terephthalate).</title>
        <authorList>
            <person name="Weon H.-Y."/>
            <person name="Yeon J."/>
        </authorList>
    </citation>
    <scope>NUCLEOTIDE SEQUENCE [LARGE SCALE GENOMIC DNA]</scope>
    <source>
        <strain evidence="13 14">SBD 7-3</strain>
    </source>
</reference>
<evidence type="ECO:0000256" key="4">
    <source>
        <dbReference type="ARBA" id="ARBA00022679"/>
    </source>
</evidence>
<dbReference type="InterPro" id="IPR029063">
    <property type="entry name" value="SAM-dependent_MTases_sf"/>
</dbReference>
<dbReference type="NCBIfam" id="TIGR03197">
    <property type="entry name" value="MnmC_Cterm"/>
    <property type="match status" value="1"/>
</dbReference>
<feature type="region of interest" description="tRNA (mnm(5)s(2)U34)-methyltransferase" evidence="10">
    <location>
        <begin position="1"/>
        <end position="233"/>
    </location>
</feature>
<dbReference type="Gene3D" id="3.30.9.10">
    <property type="entry name" value="D-Amino Acid Oxidase, subunit A, domain 2"/>
    <property type="match status" value="1"/>
</dbReference>
<evidence type="ECO:0000259" key="12">
    <source>
        <dbReference type="Pfam" id="PF05430"/>
    </source>
</evidence>
<sequence>MNTQPIVPATLSHTDDGIPYSAHYQDVYHPRAGAFVQARHVFLGGNELPARWQGRSRFVILETGFGLGNNFLATWQAWRDDAARCERLVFISVERHPLTAEDMRRAHAQSPVPPLAAALVDAWPPLTHNLHTLDFEDGRVRLLLVLGNVRSWLPELVAQVDAFYLDGFAPARNAEMWEPQIAKALARLAAPDATLATWTSATPVRDGLRSAGFEVREARGTGGKRDITLGRYAPLFVPRHAPSRTAPTFTTRHALVVGAGLAGSATALALAQEGWRSTVYDRRDTPACETSGNPAGLFHGIVNAQDGLHARFNRAAALMARDAIERALHDDPSLPGAADGLLRLDESEVSTLRDVITRVGLPADYVQAVSPADATRLSGLPLKQSAWFYPGGGWVDPAALARHWLAQAAPLARFQGGTCVARLQRNASAWQLLDANGRVLDEAETVVLANAADAMRLLGAPDWPIDAVRGQITHFSRDLAPGLLLPRLPVAGSGYVMPEVRGLALFGATSQPGDADPSLRTADHAANLVALQRLIGGDVEAPPIDHLHGRVGWRTLAQDRLPVVGAVPAPLDQQGRLDQPRFVQRVPGLFVFTALGSRGITWSTLGARTLAAWITGAPAPIEASLIDAIDPARFISRSARRSATGAAAHTPEGD</sequence>
<comment type="subcellular location">
    <subcellularLocation>
        <location evidence="10">Cytoplasm</location>
    </subcellularLocation>
</comment>
<dbReference type="EC" id="1.5.-.-" evidence="10"/>
<organism evidence="13 14">
    <name type="scientific">Piscinibacter gummiphilus</name>
    <dbReference type="NCBI Taxonomy" id="946333"/>
    <lineage>
        <taxon>Bacteria</taxon>
        <taxon>Pseudomonadati</taxon>
        <taxon>Pseudomonadota</taxon>
        <taxon>Betaproteobacteria</taxon>
        <taxon>Burkholderiales</taxon>
        <taxon>Sphaerotilaceae</taxon>
        <taxon>Piscinibacter</taxon>
    </lineage>
</organism>
<dbReference type="HAMAP" id="MF_01102">
    <property type="entry name" value="MnmC"/>
    <property type="match status" value="1"/>
</dbReference>
<dbReference type="Gene3D" id="3.40.50.150">
    <property type="entry name" value="Vaccinia Virus protein VP39"/>
    <property type="match status" value="1"/>
</dbReference>
<dbReference type="Proteomes" id="UP001303946">
    <property type="component" value="Chromosome"/>
</dbReference>
<evidence type="ECO:0000256" key="3">
    <source>
        <dbReference type="ARBA" id="ARBA00022630"/>
    </source>
</evidence>
<name>A0ABZ0CTU7_9BURK</name>
<evidence type="ECO:0000313" key="14">
    <source>
        <dbReference type="Proteomes" id="UP001303946"/>
    </source>
</evidence>
<dbReference type="PANTHER" id="PTHR13847">
    <property type="entry name" value="SARCOSINE DEHYDROGENASE-RELATED"/>
    <property type="match status" value="1"/>
</dbReference>
<dbReference type="InterPro" id="IPR017610">
    <property type="entry name" value="tRNA_S-uridine_synth_MnmC_C"/>
</dbReference>
<feature type="domain" description="MnmC-like methyltransferase" evidence="12">
    <location>
        <begin position="115"/>
        <end position="231"/>
    </location>
</feature>
<keyword evidence="7 10" id="KW-0274">FAD</keyword>
<evidence type="ECO:0000256" key="9">
    <source>
        <dbReference type="ARBA" id="ARBA00023268"/>
    </source>
</evidence>
<gene>
    <name evidence="10 13" type="primary">mnmC</name>
    <name evidence="13" type="ORF">RXV79_15750</name>
</gene>
<keyword evidence="3 10" id="KW-0285">Flavoprotein</keyword>
<keyword evidence="5 10" id="KW-0949">S-adenosyl-L-methionine</keyword>
<dbReference type="InterPro" id="IPR008471">
    <property type="entry name" value="MnmC-like_methylTransf"/>
</dbReference>
<dbReference type="Pfam" id="PF01266">
    <property type="entry name" value="DAO"/>
    <property type="match status" value="1"/>
</dbReference>
<evidence type="ECO:0000256" key="7">
    <source>
        <dbReference type="ARBA" id="ARBA00022827"/>
    </source>
</evidence>
<dbReference type="InterPro" id="IPR023032">
    <property type="entry name" value="tRNA_MAMT_biosynth_bifunc_MnmC"/>
</dbReference>
<dbReference type="Gene3D" id="3.50.50.60">
    <property type="entry name" value="FAD/NAD(P)-binding domain"/>
    <property type="match status" value="1"/>
</dbReference>
<dbReference type="PANTHER" id="PTHR13847:SF283">
    <property type="entry name" value="TRNA 5-METHYLAMINOMETHYL-2-THIOURIDINE BIOSYNTHESIS BIFUNCTIONAL PROTEIN MNMC"/>
    <property type="match status" value="1"/>
</dbReference>
<feature type="domain" description="FAD dependent oxidoreductase" evidence="11">
    <location>
        <begin position="254"/>
        <end position="613"/>
    </location>
</feature>
<feature type="region of interest" description="FAD-dependent cmnm(5)s(2)U34 oxidoreductase" evidence="10">
    <location>
        <begin position="257"/>
        <end position="654"/>
    </location>
</feature>
<comment type="cofactor">
    <cofactor evidence="10">
        <name>FAD</name>
        <dbReference type="ChEBI" id="CHEBI:57692"/>
    </cofactor>
</comment>
<evidence type="ECO:0000256" key="2">
    <source>
        <dbReference type="ARBA" id="ARBA00022603"/>
    </source>
</evidence>
<comment type="function">
    <text evidence="10">Catalyzes the last two steps in the biosynthesis of 5-methylaminomethyl-2-thiouridine (mnm(5)s(2)U) at the wobble position (U34) in tRNA. Catalyzes the FAD-dependent demodification of cmnm(5)s(2)U34 to nm(5)s(2)U34, followed by the transfer of a methyl group from S-adenosyl-L-methionine to nm(5)s(2)U34, to form mnm(5)s(2)U34.</text>
</comment>
<protein>
    <recommendedName>
        <fullName evidence="10">tRNA 5-methylaminomethyl-2-thiouridine biosynthesis bifunctional protein MnmC</fullName>
        <shortName evidence="10">tRNA mnm(5)s(2)U biosynthesis bifunctional protein</shortName>
    </recommendedName>
    <domain>
        <recommendedName>
            <fullName evidence="10">tRNA (mnm(5)s(2)U34)-methyltransferase</fullName>
            <ecNumber evidence="10">2.1.1.61</ecNumber>
        </recommendedName>
    </domain>
    <domain>
        <recommendedName>
            <fullName evidence="10">FAD-dependent cmnm(5)s(2)U34 oxidoreductase</fullName>
            <ecNumber evidence="10">1.5.-.-</ecNumber>
        </recommendedName>
    </domain>
</protein>
<keyword evidence="14" id="KW-1185">Reference proteome</keyword>
<keyword evidence="2 10" id="KW-0489">Methyltransferase</keyword>
<dbReference type="NCBIfam" id="NF002483">
    <property type="entry name" value="PRK01747.1-4"/>
    <property type="match status" value="1"/>
</dbReference>
<dbReference type="NCBIfam" id="NF033855">
    <property type="entry name" value="tRNA_MNMC2"/>
    <property type="match status" value="1"/>
</dbReference>
<evidence type="ECO:0000256" key="6">
    <source>
        <dbReference type="ARBA" id="ARBA00022694"/>
    </source>
</evidence>
<evidence type="ECO:0000313" key="13">
    <source>
        <dbReference type="EMBL" id="WOB06375.1"/>
    </source>
</evidence>
<evidence type="ECO:0000256" key="1">
    <source>
        <dbReference type="ARBA" id="ARBA00022490"/>
    </source>
</evidence>
<proteinExistence type="inferred from homology"/>
<comment type="catalytic activity">
    <reaction evidence="10">
        <text>5-aminomethyl-2-thiouridine(34) in tRNA + S-adenosyl-L-methionine = 5-methylaminomethyl-2-thiouridine(34) in tRNA + S-adenosyl-L-homocysteine + H(+)</text>
        <dbReference type="Rhea" id="RHEA:19569"/>
        <dbReference type="Rhea" id="RHEA-COMP:10195"/>
        <dbReference type="Rhea" id="RHEA-COMP:10197"/>
        <dbReference type="ChEBI" id="CHEBI:15378"/>
        <dbReference type="ChEBI" id="CHEBI:57856"/>
        <dbReference type="ChEBI" id="CHEBI:59789"/>
        <dbReference type="ChEBI" id="CHEBI:74454"/>
        <dbReference type="ChEBI" id="CHEBI:74455"/>
        <dbReference type="EC" id="2.1.1.61"/>
    </reaction>
</comment>
<comment type="similarity">
    <text evidence="10">In the C-terminal section; belongs to the DAO family.</text>
</comment>
<evidence type="ECO:0000259" key="11">
    <source>
        <dbReference type="Pfam" id="PF01266"/>
    </source>
</evidence>
<keyword evidence="9 10" id="KW-0511">Multifunctional enzyme</keyword>
<dbReference type="RefSeq" id="WP_316698790.1">
    <property type="nucleotide sequence ID" value="NZ_CP136336.1"/>
</dbReference>
<dbReference type="SUPFAM" id="SSF51905">
    <property type="entry name" value="FAD/NAD(P)-binding domain"/>
    <property type="match status" value="1"/>
</dbReference>